<dbReference type="Gene3D" id="3.30.530.20">
    <property type="match status" value="1"/>
</dbReference>
<evidence type="ECO:0000256" key="1">
    <source>
        <dbReference type="ARBA" id="ARBA00023015"/>
    </source>
</evidence>
<name>A0ABM1V834_SOLPN</name>
<keyword evidence="5" id="KW-0539">Nucleus</keyword>
<gene>
    <name evidence="9" type="primary">LOC107016577</name>
</gene>
<dbReference type="Proteomes" id="UP000694930">
    <property type="component" value="Chromosome 4"/>
</dbReference>
<dbReference type="InterPro" id="IPR023393">
    <property type="entry name" value="START-like_dom_sf"/>
</dbReference>
<reference evidence="8" key="1">
    <citation type="journal article" date="2014" name="Nat. Genet.">
        <title>The genome of the stress-tolerant wild tomato species Solanum pennellii.</title>
        <authorList>
            <person name="Bolger A."/>
            <person name="Scossa F."/>
            <person name="Bolger M.E."/>
            <person name="Lanz C."/>
            <person name="Maumus F."/>
            <person name="Tohge T."/>
            <person name="Quesneville H."/>
            <person name="Alseekh S."/>
            <person name="Sorensen I."/>
            <person name="Lichtenstein G."/>
            <person name="Fich E.A."/>
            <person name="Conte M."/>
            <person name="Keller H."/>
            <person name="Schneeberger K."/>
            <person name="Schwacke R."/>
            <person name="Ofner I."/>
            <person name="Vrebalov J."/>
            <person name="Xu Y."/>
            <person name="Osorio S."/>
            <person name="Aflitos S.A."/>
            <person name="Schijlen E."/>
            <person name="Jimenez-Gomez J.M."/>
            <person name="Ryngajllo M."/>
            <person name="Kimura S."/>
            <person name="Kumar R."/>
            <person name="Koenig D."/>
            <person name="Headland L.R."/>
            <person name="Maloof J.N."/>
            <person name="Sinha N."/>
            <person name="van Ham R.C."/>
            <person name="Lankhorst R.K."/>
            <person name="Mao L."/>
            <person name="Vogel A."/>
            <person name="Arsova B."/>
            <person name="Panstruga R."/>
            <person name="Fei Z."/>
            <person name="Rose J.K."/>
            <person name="Zamir D."/>
            <person name="Carrari F."/>
            <person name="Giovannoni J.J."/>
            <person name="Weigel D."/>
            <person name="Usadel B."/>
            <person name="Fernie A.R."/>
        </authorList>
    </citation>
    <scope>NUCLEOTIDE SEQUENCE [LARGE SCALE GENOMIC DNA]</scope>
    <source>
        <strain evidence="8">cv. LA0716</strain>
    </source>
</reference>
<evidence type="ECO:0000256" key="6">
    <source>
        <dbReference type="SAM" id="MobiDB-lite"/>
    </source>
</evidence>
<sequence>MGSNNNNARAHSISDNISSLMSPSPQENYEFHHNNREKSIILGILIAALNEMAELLKFDIPISIKSSISNEFLFNWENYEEIFSNPNQPGESPTTRFESSKVYGVVPMNVIELIQNFLDPIKWMNMFPTIVTKARTVEVLDSGDLGGSMQLMYEKLHILSPLVEARDYYFIRYFRKLDEKTWIMVDISYDLIKEIRSGETSHAWKFPSGCAIQDLEHGESRVTWIEHVQVDEKIPVHNMFLPLLIDRQTYGAKRWIVTLQRMCERYNVEVGATSLSRHDPKQVLNDPEILENVMQISLRMVKRFCEILSMTEKLDFPTSSKFKSEDRVSIRKNEDITQQKGFIITAATSLWLPLSCRNVFNFLKDNNSRCQWDVLAGENTVTELARIETGCVPGNNITIIQPYVPEEKKMLILQESAIDELGAFLIYAPIDLSTVNSIFKGSDVNKVSILPSGFIICPDGRHNLDTYITKNAQNGSILTMTFQILICHANNASISLKQQKSAVTSVHNLLSSTILKIKATLGCSD</sequence>
<evidence type="ECO:0000256" key="3">
    <source>
        <dbReference type="ARBA" id="ARBA00023155"/>
    </source>
</evidence>
<accession>A0ABM1V834</accession>
<dbReference type="SUPFAM" id="SSF55961">
    <property type="entry name" value="Bet v1-like"/>
    <property type="match status" value="2"/>
</dbReference>
<evidence type="ECO:0000313" key="8">
    <source>
        <dbReference type="Proteomes" id="UP000694930"/>
    </source>
</evidence>
<dbReference type="Pfam" id="PF25797">
    <property type="entry name" value="PDF2_C"/>
    <property type="match status" value="1"/>
</dbReference>
<dbReference type="Pfam" id="PF01852">
    <property type="entry name" value="START"/>
    <property type="match status" value="1"/>
</dbReference>
<evidence type="ECO:0000256" key="5">
    <source>
        <dbReference type="ARBA" id="ARBA00023242"/>
    </source>
</evidence>
<dbReference type="InterPro" id="IPR042160">
    <property type="entry name" value="HD-Zip_IV"/>
</dbReference>
<proteinExistence type="predicted"/>
<dbReference type="GeneID" id="107016577"/>
<dbReference type="RefSeq" id="XP_027771902.1">
    <property type="nucleotide sequence ID" value="XM_027916101.1"/>
</dbReference>
<evidence type="ECO:0000313" key="9">
    <source>
        <dbReference type="RefSeq" id="XP_027771902.1"/>
    </source>
</evidence>
<dbReference type="InterPro" id="IPR002913">
    <property type="entry name" value="START_lipid-bd_dom"/>
</dbReference>
<keyword evidence="3" id="KW-0371">Homeobox</keyword>
<keyword evidence="8" id="KW-1185">Reference proteome</keyword>
<keyword evidence="4" id="KW-0804">Transcription</keyword>
<reference evidence="9" key="2">
    <citation type="submission" date="2025-08" db="UniProtKB">
        <authorList>
            <consortium name="RefSeq"/>
        </authorList>
    </citation>
    <scope>IDENTIFICATION</scope>
</reference>
<keyword evidence="2" id="KW-0238">DNA-binding</keyword>
<dbReference type="PROSITE" id="PS50848">
    <property type="entry name" value="START"/>
    <property type="match status" value="1"/>
</dbReference>
<evidence type="ECO:0000256" key="4">
    <source>
        <dbReference type="ARBA" id="ARBA00023163"/>
    </source>
</evidence>
<evidence type="ECO:0000259" key="7">
    <source>
        <dbReference type="PROSITE" id="PS50848"/>
    </source>
</evidence>
<dbReference type="PANTHER" id="PTHR45654">
    <property type="entry name" value="HOMEOBOX-LEUCINE ZIPPER PROTEIN MERISTEM L1"/>
    <property type="match status" value="1"/>
</dbReference>
<dbReference type="PANTHER" id="PTHR45654:SF83">
    <property type="entry name" value="START DOMAIN-CONTAINING PROTEIN"/>
    <property type="match status" value="1"/>
</dbReference>
<organism evidence="8 9">
    <name type="scientific">Solanum pennellii</name>
    <name type="common">Tomato</name>
    <name type="synonym">Lycopersicon pennellii</name>
    <dbReference type="NCBI Taxonomy" id="28526"/>
    <lineage>
        <taxon>Eukaryota</taxon>
        <taxon>Viridiplantae</taxon>
        <taxon>Streptophyta</taxon>
        <taxon>Embryophyta</taxon>
        <taxon>Tracheophyta</taxon>
        <taxon>Spermatophyta</taxon>
        <taxon>Magnoliopsida</taxon>
        <taxon>eudicotyledons</taxon>
        <taxon>Gunneridae</taxon>
        <taxon>Pentapetalae</taxon>
        <taxon>asterids</taxon>
        <taxon>lamiids</taxon>
        <taxon>Solanales</taxon>
        <taxon>Solanaceae</taxon>
        <taxon>Solanoideae</taxon>
        <taxon>Solaneae</taxon>
        <taxon>Solanum</taxon>
        <taxon>Solanum subgen. Lycopersicon</taxon>
    </lineage>
</organism>
<feature type="domain" description="START" evidence="7">
    <location>
        <begin position="34"/>
        <end position="268"/>
    </location>
</feature>
<protein>
    <submittedName>
        <fullName evidence="9">Homeobox-leucine zipper protein HDG11-like</fullName>
    </submittedName>
</protein>
<evidence type="ECO:0000256" key="2">
    <source>
        <dbReference type="ARBA" id="ARBA00023125"/>
    </source>
</evidence>
<dbReference type="SMART" id="SM00234">
    <property type="entry name" value="START"/>
    <property type="match status" value="1"/>
</dbReference>
<feature type="region of interest" description="Disordered" evidence="6">
    <location>
        <begin position="1"/>
        <end position="26"/>
    </location>
</feature>
<dbReference type="InterPro" id="IPR057993">
    <property type="entry name" value="HD-Zip_IV_C"/>
</dbReference>
<keyword evidence="1" id="KW-0805">Transcription regulation</keyword>